<dbReference type="InterPro" id="IPR015655">
    <property type="entry name" value="PP2C"/>
</dbReference>
<proteinExistence type="predicted"/>
<dbReference type="InterPro" id="IPR036457">
    <property type="entry name" value="PPM-type-like_dom_sf"/>
</dbReference>
<dbReference type="GeneID" id="93694216"/>
<dbReference type="OrthoDB" id="9801841at2"/>
<sequence>MMFFNHKNTEPEQSRSSNPFFYYGGNYPGETSEPFYHSGIKNYNLRVSVATHIGKVRGNHEDNFYLEGLYMNDIFRNDFSASYTIHYADGMSFAVFDGMGGAAYGEVASEIAVQTLRKYEKKLKHADGTRMLDQLVSSYTTEANNAICDMLTEKHCQTGGTTFSMLYFLGDAVKLYYLGDSRIYRYQTDQLTLLTRDHTVANQKVEAAIYTEEEAKHSPDQHRLTLFIGSDRKKTGLNADSRPPLPLEVGTKFVLCTDGLTNMCSDEEIAELLSENYFNEAAVLVQAALQNGGVDNITCIVLEVLPATDDKETD</sequence>
<dbReference type="STRING" id="411473.RUMCAL_01006"/>
<dbReference type="GO" id="GO:0004722">
    <property type="term" value="F:protein serine/threonine phosphatase activity"/>
    <property type="evidence" value="ECO:0007669"/>
    <property type="project" value="InterPro"/>
</dbReference>
<evidence type="ECO:0000313" key="3">
    <source>
        <dbReference type="Proteomes" id="UP000016662"/>
    </source>
</evidence>
<dbReference type="SUPFAM" id="SSF81606">
    <property type="entry name" value="PP2C-like"/>
    <property type="match status" value="1"/>
</dbReference>
<dbReference type="Gene3D" id="3.60.40.10">
    <property type="entry name" value="PPM-type phosphatase domain"/>
    <property type="match status" value="1"/>
</dbReference>
<evidence type="ECO:0000259" key="1">
    <source>
        <dbReference type="PROSITE" id="PS51746"/>
    </source>
</evidence>
<dbReference type="PROSITE" id="PS51746">
    <property type="entry name" value="PPM_2"/>
    <property type="match status" value="1"/>
</dbReference>
<gene>
    <name evidence="2" type="ORF">RUMCAL_01006</name>
</gene>
<reference evidence="2 3" key="1">
    <citation type="submission" date="2013-07" db="EMBL/GenBank/DDBJ databases">
        <authorList>
            <person name="Weinstock G."/>
            <person name="Sodergren E."/>
            <person name="Wylie T."/>
            <person name="Fulton L."/>
            <person name="Fulton R."/>
            <person name="Fronick C."/>
            <person name="O'Laughlin M."/>
            <person name="Godfrey J."/>
            <person name="Miner T."/>
            <person name="Herter B."/>
            <person name="Appelbaum E."/>
            <person name="Cordes M."/>
            <person name="Lek S."/>
            <person name="Wollam A."/>
            <person name="Pepin K.H."/>
            <person name="Palsikar V.B."/>
            <person name="Mitreva M."/>
            <person name="Wilson R.K."/>
        </authorList>
    </citation>
    <scope>NUCLEOTIDE SEQUENCE [LARGE SCALE GENOMIC DNA]</scope>
    <source>
        <strain evidence="2 3">ATCC 27760</strain>
    </source>
</reference>
<dbReference type="CDD" id="cd00143">
    <property type="entry name" value="PP2Cc"/>
    <property type="match status" value="1"/>
</dbReference>
<dbReference type="EMBL" id="AWVF01000110">
    <property type="protein sequence ID" value="ERJ96676.1"/>
    <property type="molecule type" value="Genomic_DNA"/>
</dbReference>
<dbReference type="eggNOG" id="COG0631">
    <property type="taxonomic scope" value="Bacteria"/>
</dbReference>
<dbReference type="PANTHER" id="PTHR47992">
    <property type="entry name" value="PROTEIN PHOSPHATASE"/>
    <property type="match status" value="1"/>
</dbReference>
<evidence type="ECO:0000313" key="2">
    <source>
        <dbReference type="EMBL" id="ERJ96676.1"/>
    </source>
</evidence>
<dbReference type="InterPro" id="IPR001932">
    <property type="entry name" value="PPM-type_phosphatase-like_dom"/>
</dbReference>
<dbReference type="AlphaFoldDB" id="U2KDT5"/>
<dbReference type="RefSeq" id="WP_021682464.1">
    <property type="nucleotide sequence ID" value="NZ_KI260415.1"/>
</dbReference>
<dbReference type="Proteomes" id="UP000016662">
    <property type="component" value="Unassembled WGS sequence"/>
</dbReference>
<dbReference type="HOGENOM" id="CLU_034545_3_0_9"/>
<dbReference type="SMART" id="SM00331">
    <property type="entry name" value="PP2C_SIG"/>
    <property type="match status" value="1"/>
</dbReference>
<protein>
    <submittedName>
        <fullName evidence="2">Protein phosphatase 2C</fullName>
    </submittedName>
</protein>
<dbReference type="SMART" id="SM00332">
    <property type="entry name" value="PP2Cc"/>
    <property type="match status" value="1"/>
</dbReference>
<comment type="caution">
    <text evidence="2">The sequence shown here is derived from an EMBL/GenBank/DDBJ whole genome shotgun (WGS) entry which is preliminary data.</text>
</comment>
<dbReference type="Pfam" id="PF13672">
    <property type="entry name" value="PP2C_2"/>
    <property type="match status" value="1"/>
</dbReference>
<dbReference type="PATRIC" id="fig|411473.3.peg.826"/>
<organism evidence="2 3">
    <name type="scientific">Ruminococcus callidus ATCC 27760</name>
    <dbReference type="NCBI Taxonomy" id="411473"/>
    <lineage>
        <taxon>Bacteria</taxon>
        <taxon>Bacillati</taxon>
        <taxon>Bacillota</taxon>
        <taxon>Clostridia</taxon>
        <taxon>Eubacteriales</taxon>
        <taxon>Oscillospiraceae</taxon>
        <taxon>Ruminococcus</taxon>
    </lineage>
</organism>
<feature type="domain" description="PPM-type phosphatase" evidence="1">
    <location>
        <begin position="78"/>
        <end position="304"/>
    </location>
</feature>
<keyword evidence="3" id="KW-1185">Reference proteome</keyword>
<accession>U2KDT5</accession>
<name>U2KDT5_9FIRM</name>